<dbReference type="EMBL" id="QFFI01000005">
    <property type="protein sequence ID" value="PWG64529.1"/>
    <property type="molecule type" value="Genomic_DNA"/>
</dbReference>
<keyword evidence="1" id="KW-1133">Transmembrane helix</keyword>
<keyword evidence="1" id="KW-0812">Transmembrane</keyword>
<keyword evidence="1" id="KW-0472">Membrane</keyword>
<protein>
    <submittedName>
        <fullName evidence="2">Uncharacterized protein</fullName>
    </submittedName>
</protein>
<accession>A0A2U2N6F4</accession>
<proteinExistence type="predicted"/>
<evidence type="ECO:0000256" key="1">
    <source>
        <dbReference type="SAM" id="Phobius"/>
    </source>
</evidence>
<dbReference type="AlphaFoldDB" id="A0A2U2N6F4"/>
<reference evidence="2 3" key="1">
    <citation type="submission" date="2018-05" db="EMBL/GenBank/DDBJ databases">
        <title>Spiribacter halobius sp. nov., a moderately halophilic bacterium isolated from marine solar saltern.</title>
        <authorList>
            <person name="Zheng W.-S."/>
            <person name="Lu D.-C."/>
            <person name="Du Z.-J."/>
        </authorList>
    </citation>
    <scope>NUCLEOTIDE SEQUENCE [LARGE SCALE GENOMIC DNA]</scope>
    <source>
        <strain evidence="2 3">E85</strain>
    </source>
</reference>
<feature type="transmembrane region" description="Helical" evidence="1">
    <location>
        <begin position="17"/>
        <end position="41"/>
    </location>
</feature>
<evidence type="ECO:0000313" key="3">
    <source>
        <dbReference type="Proteomes" id="UP000245474"/>
    </source>
</evidence>
<gene>
    <name evidence="2" type="ORF">DEM34_04165</name>
</gene>
<dbReference type="RefSeq" id="WP_109676574.1">
    <property type="nucleotide sequence ID" value="NZ_CP086615.1"/>
</dbReference>
<keyword evidence="3" id="KW-1185">Reference proteome</keyword>
<evidence type="ECO:0000313" key="2">
    <source>
        <dbReference type="EMBL" id="PWG64529.1"/>
    </source>
</evidence>
<sequence>MDTATAGNGEHWARAGFWLAVVAGLVLAVYAAVVVMASFGFRYGWRPPIEFTSVQEFLLVGAISVLAITAALCREKARAQNAENTTS</sequence>
<organism evidence="2 3">
    <name type="scientific">Sediminicurvatus halobius</name>
    <dbReference type="NCBI Taxonomy" id="2182432"/>
    <lineage>
        <taxon>Bacteria</taxon>
        <taxon>Pseudomonadati</taxon>
        <taxon>Pseudomonadota</taxon>
        <taxon>Gammaproteobacteria</taxon>
        <taxon>Chromatiales</taxon>
        <taxon>Ectothiorhodospiraceae</taxon>
        <taxon>Sediminicurvatus</taxon>
    </lineage>
</organism>
<dbReference type="Proteomes" id="UP000245474">
    <property type="component" value="Unassembled WGS sequence"/>
</dbReference>
<name>A0A2U2N6F4_9GAMM</name>
<feature type="transmembrane region" description="Helical" evidence="1">
    <location>
        <begin position="53"/>
        <end position="73"/>
    </location>
</feature>
<comment type="caution">
    <text evidence="2">The sequence shown here is derived from an EMBL/GenBank/DDBJ whole genome shotgun (WGS) entry which is preliminary data.</text>
</comment>